<evidence type="ECO:0000313" key="2">
    <source>
        <dbReference type="Proteomes" id="UP000503447"/>
    </source>
</evidence>
<dbReference type="KEGG" id="ftj:FTUN_3301"/>
<reference evidence="2" key="1">
    <citation type="submission" date="2020-05" db="EMBL/GenBank/DDBJ databases">
        <title>Frigoriglobus tundricola gen. nov., sp. nov., a psychrotolerant cellulolytic planctomycete of the family Gemmataceae with two divergent copies of 16S rRNA gene.</title>
        <authorList>
            <person name="Kulichevskaya I.S."/>
            <person name="Ivanova A.A."/>
            <person name="Naumoff D.G."/>
            <person name="Beletsky A.V."/>
            <person name="Rijpstra W.I.C."/>
            <person name="Sinninghe Damste J.S."/>
            <person name="Mardanov A.V."/>
            <person name="Ravin N.V."/>
            <person name="Dedysh S.N."/>
        </authorList>
    </citation>
    <scope>NUCLEOTIDE SEQUENCE [LARGE SCALE GENOMIC DNA]</scope>
    <source>
        <strain evidence="2">PL17</strain>
    </source>
</reference>
<proteinExistence type="predicted"/>
<accession>A0A6M5YNU6</accession>
<name>A0A6M5YNU6_9BACT</name>
<gene>
    <name evidence="1" type="ORF">FTUN_3301</name>
</gene>
<dbReference type="Proteomes" id="UP000503447">
    <property type="component" value="Chromosome"/>
</dbReference>
<organism evidence="1 2">
    <name type="scientific">Frigoriglobus tundricola</name>
    <dbReference type="NCBI Taxonomy" id="2774151"/>
    <lineage>
        <taxon>Bacteria</taxon>
        <taxon>Pseudomonadati</taxon>
        <taxon>Planctomycetota</taxon>
        <taxon>Planctomycetia</taxon>
        <taxon>Gemmatales</taxon>
        <taxon>Gemmataceae</taxon>
        <taxon>Frigoriglobus</taxon>
    </lineage>
</organism>
<evidence type="ECO:0000313" key="1">
    <source>
        <dbReference type="EMBL" id="QJW95747.1"/>
    </source>
</evidence>
<sequence>MTTIDGKQRKLATDKKEARKAFHELMVRPDAPTTSSRLSFRTLADRFLDHCQRTMALGTFNGRRLYLQSFCTHVGKWAVSDLRVEHVSAWEAKNPSWTRSTVAAVRSMPTACCTCLAR</sequence>
<protein>
    <recommendedName>
        <fullName evidence="3">Core-binding (CB) domain-containing protein</fullName>
    </recommendedName>
</protein>
<keyword evidence="2" id="KW-1185">Reference proteome</keyword>
<evidence type="ECO:0008006" key="3">
    <source>
        <dbReference type="Google" id="ProtNLM"/>
    </source>
</evidence>
<dbReference type="AlphaFoldDB" id="A0A6M5YNU6"/>
<dbReference type="EMBL" id="CP053452">
    <property type="protein sequence ID" value="QJW95747.1"/>
    <property type="molecule type" value="Genomic_DNA"/>
</dbReference>